<dbReference type="OMA" id="WLEYKDT"/>
<name>A0A0N5D2D5_THECL</name>
<feature type="region of interest" description="Disordered" evidence="2">
    <location>
        <begin position="177"/>
        <end position="257"/>
    </location>
</feature>
<dbReference type="AlphaFoldDB" id="A0A0N5D2D5"/>
<dbReference type="OrthoDB" id="5848645at2759"/>
<evidence type="ECO:0000313" key="3">
    <source>
        <dbReference type="EMBL" id="VDN04447.1"/>
    </source>
</evidence>
<feature type="region of interest" description="Disordered" evidence="2">
    <location>
        <begin position="36"/>
        <end position="61"/>
    </location>
</feature>
<evidence type="ECO:0000313" key="5">
    <source>
        <dbReference type="WBParaSite" id="TCLT_0000704101-mRNA-1"/>
    </source>
</evidence>
<comment type="similarity">
    <text evidence="1">Belongs to the CDV3 family.</text>
</comment>
<evidence type="ECO:0000256" key="2">
    <source>
        <dbReference type="SAM" id="MobiDB-lite"/>
    </source>
</evidence>
<evidence type="ECO:0000256" key="1">
    <source>
        <dbReference type="ARBA" id="ARBA00006062"/>
    </source>
</evidence>
<organism evidence="5">
    <name type="scientific">Thelazia callipaeda</name>
    <name type="common">Oriental eyeworm</name>
    <name type="synonym">Parasitic nematode</name>
    <dbReference type="NCBI Taxonomy" id="103827"/>
    <lineage>
        <taxon>Eukaryota</taxon>
        <taxon>Metazoa</taxon>
        <taxon>Ecdysozoa</taxon>
        <taxon>Nematoda</taxon>
        <taxon>Chromadorea</taxon>
        <taxon>Rhabditida</taxon>
        <taxon>Spirurina</taxon>
        <taxon>Spiruromorpha</taxon>
        <taxon>Thelazioidea</taxon>
        <taxon>Thelaziidae</taxon>
        <taxon>Thelazia</taxon>
    </lineage>
</organism>
<sequence>MADDLSQFFAKKSAKARDKRKKVKLSVEEVGLVLERKAKRQEERDREDEQEERHALDDAVSFDKRTEDSEWLEYKDTNKEIPLEELGIRDMNLTEQTEEALEDEKAATNEAPRTWSVAEKKEPEEMVLQIPKKQTPAVWKPRCLMRNAVRTDVAPNIDDQEIFPTFKDAEKIEKMKNDEKKRRHDGFTTVTSDKNSSGGWVSKSSTNNPWHRVGSGGGSASFSVSDRSALLSTVKQITSSGPPHSGPPSRVVEAANPNVYTVPSRRRAQMNMLKE</sequence>
<feature type="compositionally biased region" description="Polar residues" evidence="2">
    <location>
        <begin position="188"/>
        <end position="209"/>
    </location>
</feature>
<feature type="region of interest" description="Disordered" evidence="2">
    <location>
        <begin position="98"/>
        <end position="120"/>
    </location>
</feature>
<dbReference type="PANTHER" id="PTHR16284:SF13">
    <property type="entry name" value="PROTEIN CDV3 HOMOLOG"/>
    <property type="match status" value="1"/>
</dbReference>
<dbReference type="Proteomes" id="UP000276776">
    <property type="component" value="Unassembled WGS sequence"/>
</dbReference>
<dbReference type="PANTHER" id="PTHR16284">
    <property type="entry name" value="PROTEIN CDV3 HOMOLOG"/>
    <property type="match status" value="1"/>
</dbReference>
<proteinExistence type="inferred from homology"/>
<evidence type="ECO:0000313" key="4">
    <source>
        <dbReference type="Proteomes" id="UP000276776"/>
    </source>
</evidence>
<dbReference type="InterPro" id="IPR026806">
    <property type="entry name" value="CDV3"/>
</dbReference>
<dbReference type="EMBL" id="UYYF01004467">
    <property type="protein sequence ID" value="VDN04447.1"/>
    <property type="molecule type" value="Genomic_DNA"/>
</dbReference>
<dbReference type="STRING" id="103827.A0A0N5D2D5"/>
<dbReference type="WBParaSite" id="TCLT_0000704101-mRNA-1">
    <property type="protein sequence ID" value="TCLT_0000704101-mRNA-1"/>
    <property type="gene ID" value="TCLT_0000704101"/>
</dbReference>
<feature type="compositionally biased region" description="Basic and acidic residues" evidence="2">
    <location>
        <begin position="51"/>
        <end position="61"/>
    </location>
</feature>
<feature type="compositionally biased region" description="Low complexity" evidence="2">
    <location>
        <begin position="239"/>
        <end position="249"/>
    </location>
</feature>
<reference evidence="3 4" key="2">
    <citation type="submission" date="2018-11" db="EMBL/GenBank/DDBJ databases">
        <authorList>
            <consortium name="Pathogen Informatics"/>
        </authorList>
    </citation>
    <scope>NUCLEOTIDE SEQUENCE [LARGE SCALE GENOMIC DNA]</scope>
</reference>
<gene>
    <name evidence="3" type="ORF">TCLT_LOCUS7030</name>
</gene>
<accession>A0A0N5D2D5</accession>
<reference evidence="5" key="1">
    <citation type="submission" date="2017-02" db="UniProtKB">
        <authorList>
            <consortium name="WormBaseParasite"/>
        </authorList>
    </citation>
    <scope>IDENTIFICATION</scope>
</reference>
<dbReference type="GO" id="GO:0005737">
    <property type="term" value="C:cytoplasm"/>
    <property type="evidence" value="ECO:0007669"/>
    <property type="project" value="TreeGrafter"/>
</dbReference>
<keyword evidence="4" id="KW-1185">Reference proteome</keyword>
<protein>
    <submittedName>
        <fullName evidence="5">Protein CDV3 homolog</fullName>
    </submittedName>
</protein>